<dbReference type="InterPro" id="IPR021109">
    <property type="entry name" value="Peptidase_aspartic_dom_sf"/>
</dbReference>
<keyword evidence="11" id="KW-1185">Reference proteome</keyword>
<dbReference type="PANTHER" id="PTHR37984:SF5">
    <property type="entry name" value="PROTEIN NYNRIN-LIKE"/>
    <property type="match status" value="1"/>
</dbReference>
<dbReference type="OrthoDB" id="10055717at2759"/>
<keyword evidence="5" id="KW-0255">Endonuclease</keyword>
<keyword evidence="3 10" id="KW-0548">Nucleotidyltransferase</keyword>
<accession>A0A2G9GZX9</accession>
<dbReference type="Gene3D" id="3.30.420.10">
    <property type="entry name" value="Ribonuclease H-like superfamily/Ribonuclease H"/>
    <property type="match status" value="1"/>
</dbReference>
<evidence type="ECO:0000256" key="6">
    <source>
        <dbReference type="ARBA" id="ARBA00022801"/>
    </source>
</evidence>
<dbReference type="AlphaFoldDB" id="A0A2G9GZX9"/>
<dbReference type="Gene3D" id="3.10.10.10">
    <property type="entry name" value="HIV Type 1 Reverse Transcriptase, subunit A, domain 1"/>
    <property type="match status" value="1"/>
</dbReference>
<dbReference type="FunFam" id="3.30.70.270:FF:000020">
    <property type="entry name" value="Transposon Tf2-6 polyprotein-like Protein"/>
    <property type="match status" value="1"/>
</dbReference>
<dbReference type="InterPro" id="IPR001584">
    <property type="entry name" value="Integrase_cat-core"/>
</dbReference>
<dbReference type="PANTHER" id="PTHR37984">
    <property type="entry name" value="PROTEIN CBG26694"/>
    <property type="match status" value="1"/>
</dbReference>
<dbReference type="EMBL" id="NKXS01003114">
    <property type="protein sequence ID" value="PIN10813.1"/>
    <property type="molecule type" value="Genomic_DNA"/>
</dbReference>
<proteinExistence type="predicted"/>
<name>A0A2G9GZX9_9LAMI</name>
<keyword evidence="7" id="KW-0695">RNA-directed DNA polymerase</keyword>
<evidence type="ECO:0000256" key="5">
    <source>
        <dbReference type="ARBA" id="ARBA00022759"/>
    </source>
</evidence>
<dbReference type="Pfam" id="PF00078">
    <property type="entry name" value="RVT_1"/>
    <property type="match status" value="1"/>
</dbReference>
<feature type="compositionally biased region" description="Basic and acidic residues" evidence="8">
    <location>
        <begin position="50"/>
        <end position="70"/>
    </location>
</feature>
<dbReference type="GO" id="GO:0015074">
    <property type="term" value="P:DNA integration"/>
    <property type="evidence" value="ECO:0007669"/>
    <property type="project" value="InterPro"/>
</dbReference>
<dbReference type="InterPro" id="IPR000477">
    <property type="entry name" value="RT_dom"/>
</dbReference>
<dbReference type="GO" id="GO:0003676">
    <property type="term" value="F:nucleic acid binding"/>
    <property type="evidence" value="ECO:0007669"/>
    <property type="project" value="InterPro"/>
</dbReference>
<sequence>MQEKKLSLEETLIQFMASTAANFKTMETQIGQLANAINSRPQGKLQEVIKEPTKSKGKEVMSEEKEKEIEAPLEVSKPTTLQPPFLRDCKSKKLEKQFLKCLEVFKKLHINIPFADALEQMPSYVKFMKDILSKKRRLGDYETVALTEECSAIIQNKLPPKLKDPGSFTILYTIGTHFSRKALCLGEAKSTSITLQLADRSLTYPRGVIEDILVKVDKFIFPADFVVLDMEADSEIPIILGRPFLATDRTLIDVQKGELTMRVQDQQITFNVFKAMKFSNESNECFVVSLFDKLAGNESIAEQPLDPLERALLDLLDKENEEECEVVKTLNASKYFKSRGVESLERMAPSKVLKLSIEEPPTLELKPLPSHLCYAYLGKSDTLPVIILSSLSDLQVEKLLKVLRNHKNAIGWTITDIKGISPSFCMHKILLEDDQTPSVESQRRLNPIMKEVVKKEIIKWLDAGIIYPISDSSWVSPVQCVPKKGEITVVPNMHNELIPTRTVTGWRVCMNYRKLNKATRKDHFPLPFIDQMLNRLAGKEFYYFLDEYSGYNQIAIALEDQEKITFTCPYSTFAFRRMPFGLCNAPAKFQMCMMAIFTDIVENCLEVFMDDFSVYGDSFDEYLNNLSCVLKRCEDTNLVLNWEKCHFMVQEGIVLGHKVSNRGIEVDKAKLETIEKLPPPTSVKGVRSFLRHAGFYRRFIKKFSKISKPLCNLVEKDVPFKFDDACLDAFNDLKGRLISAPIITVPDWSFTFELMCDASDFAIGDFAIGAVLGQRKDKIFGLIYYASKTLNDAQLNYTTTEKELLAVVFAFDKFRSYLVGTKVIVYTDHAAIQYLIEKKDAKPWLIRWVLLLQEFDLEIRDRKGTENQIANHLSRLESPAKTDKPNLINDNFPDEQLLAIVASNVPWYADIVNYLTCGIIPFDLSAQQKKKFLFDTRRYFWDDSFLFKQGPNNILRRCVPEIEMKDILEKCHASPYGGHFHGDRTAAKILQSDAHSFVANCDRCQRTGNISRRHEMPLNTILEVELFDVWGIDFMGPFVPSFGNMYILVAVDYVSKWVEAVAVPNNDSKVVVNFIKKNIFTRFGTPRAIISDGGTHFCNRSFETLLSKYGVKHKIFTPYHPQTSGQVEVSNREIKRIQEKTVSSTRKDWSKRLDEAL</sequence>
<keyword evidence="6" id="KW-0378">Hydrolase</keyword>
<dbReference type="GO" id="GO:0016787">
    <property type="term" value="F:hydrolase activity"/>
    <property type="evidence" value="ECO:0007669"/>
    <property type="project" value="UniProtKB-KW"/>
</dbReference>
<evidence type="ECO:0000313" key="10">
    <source>
        <dbReference type="EMBL" id="PIN10813.1"/>
    </source>
</evidence>
<evidence type="ECO:0000259" key="9">
    <source>
        <dbReference type="PROSITE" id="PS50994"/>
    </source>
</evidence>
<dbReference type="InterPro" id="IPR012337">
    <property type="entry name" value="RNaseH-like_sf"/>
</dbReference>
<protein>
    <recommendedName>
        <fullName evidence="1">RNA-directed DNA polymerase</fullName>
        <ecNumber evidence="1">2.7.7.49</ecNumber>
    </recommendedName>
</protein>
<dbReference type="SUPFAM" id="SSF56672">
    <property type="entry name" value="DNA/RNA polymerases"/>
    <property type="match status" value="1"/>
</dbReference>
<dbReference type="Gene3D" id="1.10.340.70">
    <property type="match status" value="1"/>
</dbReference>
<dbReference type="GO" id="GO:0004519">
    <property type="term" value="F:endonuclease activity"/>
    <property type="evidence" value="ECO:0007669"/>
    <property type="project" value="UniProtKB-KW"/>
</dbReference>
<evidence type="ECO:0000256" key="4">
    <source>
        <dbReference type="ARBA" id="ARBA00022722"/>
    </source>
</evidence>
<feature type="region of interest" description="Disordered" evidence="8">
    <location>
        <begin position="50"/>
        <end position="71"/>
    </location>
</feature>
<evidence type="ECO:0000313" key="11">
    <source>
        <dbReference type="Proteomes" id="UP000231279"/>
    </source>
</evidence>
<dbReference type="CDD" id="cd01647">
    <property type="entry name" value="RT_LTR"/>
    <property type="match status" value="1"/>
</dbReference>
<keyword evidence="10" id="KW-0239">DNA-directed DNA polymerase</keyword>
<dbReference type="GO" id="GO:0003964">
    <property type="term" value="F:RNA-directed DNA polymerase activity"/>
    <property type="evidence" value="ECO:0007669"/>
    <property type="project" value="UniProtKB-KW"/>
</dbReference>
<dbReference type="Pfam" id="PF00665">
    <property type="entry name" value="rve"/>
    <property type="match status" value="1"/>
</dbReference>
<dbReference type="Gene3D" id="2.40.70.10">
    <property type="entry name" value="Acid Proteases"/>
    <property type="match status" value="1"/>
</dbReference>
<dbReference type="InterPro" id="IPR043128">
    <property type="entry name" value="Rev_trsase/Diguanyl_cyclase"/>
</dbReference>
<evidence type="ECO:0000256" key="1">
    <source>
        <dbReference type="ARBA" id="ARBA00012493"/>
    </source>
</evidence>
<dbReference type="InterPro" id="IPR036397">
    <property type="entry name" value="RNaseH_sf"/>
</dbReference>
<dbReference type="STRING" id="429701.A0A2G9GZX9"/>
<dbReference type="Gene3D" id="3.30.70.270">
    <property type="match status" value="2"/>
</dbReference>
<evidence type="ECO:0000256" key="8">
    <source>
        <dbReference type="SAM" id="MobiDB-lite"/>
    </source>
</evidence>
<evidence type="ECO:0000256" key="3">
    <source>
        <dbReference type="ARBA" id="ARBA00022695"/>
    </source>
</evidence>
<keyword evidence="4" id="KW-0540">Nuclease</keyword>
<dbReference type="InterPro" id="IPR050951">
    <property type="entry name" value="Retrovirus_Pol_polyprotein"/>
</dbReference>
<dbReference type="GO" id="GO:0003887">
    <property type="term" value="F:DNA-directed DNA polymerase activity"/>
    <property type="evidence" value="ECO:0007669"/>
    <property type="project" value="UniProtKB-KW"/>
</dbReference>
<dbReference type="CDD" id="cd09274">
    <property type="entry name" value="RNase_HI_RT_Ty3"/>
    <property type="match status" value="1"/>
</dbReference>
<feature type="domain" description="Integrase catalytic" evidence="9">
    <location>
        <begin position="1013"/>
        <end position="1157"/>
    </location>
</feature>
<gene>
    <name evidence="10" type="ORF">CDL12_16584</name>
</gene>
<dbReference type="InterPro" id="IPR043502">
    <property type="entry name" value="DNA/RNA_pol_sf"/>
</dbReference>
<evidence type="ECO:0000256" key="2">
    <source>
        <dbReference type="ARBA" id="ARBA00022679"/>
    </source>
</evidence>
<evidence type="ECO:0000256" key="7">
    <source>
        <dbReference type="ARBA" id="ARBA00022918"/>
    </source>
</evidence>
<organism evidence="10 11">
    <name type="scientific">Handroanthus impetiginosus</name>
    <dbReference type="NCBI Taxonomy" id="429701"/>
    <lineage>
        <taxon>Eukaryota</taxon>
        <taxon>Viridiplantae</taxon>
        <taxon>Streptophyta</taxon>
        <taxon>Embryophyta</taxon>
        <taxon>Tracheophyta</taxon>
        <taxon>Spermatophyta</taxon>
        <taxon>Magnoliopsida</taxon>
        <taxon>eudicotyledons</taxon>
        <taxon>Gunneridae</taxon>
        <taxon>Pentapetalae</taxon>
        <taxon>asterids</taxon>
        <taxon>lamiids</taxon>
        <taxon>Lamiales</taxon>
        <taxon>Bignoniaceae</taxon>
        <taxon>Crescentiina</taxon>
        <taxon>Tabebuia alliance</taxon>
        <taxon>Handroanthus</taxon>
    </lineage>
</organism>
<dbReference type="PROSITE" id="PS50994">
    <property type="entry name" value="INTEGRASE"/>
    <property type="match status" value="1"/>
</dbReference>
<comment type="caution">
    <text evidence="10">The sequence shown here is derived from an EMBL/GenBank/DDBJ whole genome shotgun (WGS) entry which is preliminary data.</text>
</comment>
<dbReference type="SUPFAM" id="SSF53098">
    <property type="entry name" value="Ribonuclease H-like"/>
    <property type="match status" value="1"/>
</dbReference>
<dbReference type="CDD" id="cd00303">
    <property type="entry name" value="retropepsin_like"/>
    <property type="match status" value="1"/>
</dbReference>
<dbReference type="Proteomes" id="UP000231279">
    <property type="component" value="Unassembled WGS sequence"/>
</dbReference>
<dbReference type="EC" id="2.7.7.49" evidence="1"/>
<dbReference type="Pfam" id="PF17917">
    <property type="entry name" value="RT_RNaseH"/>
    <property type="match status" value="1"/>
</dbReference>
<dbReference type="InterPro" id="IPR041373">
    <property type="entry name" value="RT_RNaseH"/>
</dbReference>
<keyword evidence="2 10" id="KW-0808">Transferase</keyword>
<reference evidence="11" key="1">
    <citation type="journal article" date="2018" name="Gigascience">
        <title>Genome assembly of the Pink Ipe (Handroanthus impetiginosus, Bignoniaceae), a highly valued, ecologically keystone Neotropical timber forest tree.</title>
        <authorList>
            <person name="Silva-Junior O.B."/>
            <person name="Grattapaglia D."/>
            <person name="Novaes E."/>
            <person name="Collevatti R.G."/>
        </authorList>
    </citation>
    <scope>NUCLEOTIDE SEQUENCE [LARGE SCALE GENOMIC DNA]</scope>
    <source>
        <strain evidence="11">cv. UFG-1</strain>
    </source>
</reference>